<evidence type="ECO:0000256" key="2">
    <source>
        <dbReference type="ARBA" id="ARBA00022898"/>
    </source>
</evidence>
<comment type="caution">
    <text evidence="4">The sequence shown here is derived from an EMBL/GenBank/DDBJ whole genome shotgun (WGS) entry which is preliminary data.</text>
</comment>
<reference evidence="4 5" key="1">
    <citation type="journal article" date="2024" name="BMC Genomics">
        <title>Genome assembly of redclaw crayfish (Cherax quadricarinatus) provides insights into its immune adaptation and hypoxia tolerance.</title>
        <authorList>
            <person name="Liu Z."/>
            <person name="Zheng J."/>
            <person name="Li H."/>
            <person name="Fang K."/>
            <person name="Wang S."/>
            <person name="He J."/>
            <person name="Zhou D."/>
            <person name="Weng S."/>
            <person name="Chi M."/>
            <person name="Gu Z."/>
            <person name="He J."/>
            <person name="Li F."/>
            <person name="Wang M."/>
        </authorList>
    </citation>
    <scope>NUCLEOTIDE SEQUENCE [LARGE SCALE GENOMIC DNA]</scope>
    <source>
        <strain evidence="4">ZL_2023a</strain>
    </source>
</reference>
<dbReference type="PANTHER" id="PTHR45688">
    <property type="match status" value="1"/>
</dbReference>
<keyword evidence="2" id="KW-0663">Pyridoxal phosphate</keyword>
<evidence type="ECO:0000313" key="4">
    <source>
        <dbReference type="EMBL" id="KAK8726324.1"/>
    </source>
</evidence>
<feature type="region of interest" description="Disordered" evidence="3">
    <location>
        <begin position="1"/>
        <end position="32"/>
    </location>
</feature>
<dbReference type="InterPro" id="IPR015421">
    <property type="entry name" value="PyrdxlP-dep_Trfase_major"/>
</dbReference>
<dbReference type="Gene3D" id="3.40.640.10">
    <property type="entry name" value="Type I PLP-dependent aspartate aminotransferase-like (Major domain)"/>
    <property type="match status" value="1"/>
</dbReference>
<dbReference type="InterPro" id="IPR015424">
    <property type="entry name" value="PyrdxlP-dep_Trfase"/>
</dbReference>
<dbReference type="GO" id="GO:0008483">
    <property type="term" value="F:transaminase activity"/>
    <property type="evidence" value="ECO:0007669"/>
    <property type="project" value="InterPro"/>
</dbReference>
<dbReference type="InterPro" id="IPR005814">
    <property type="entry name" value="Aminotrans_3"/>
</dbReference>
<name>A0AAW0WEX2_CHEQU</name>
<evidence type="ECO:0000256" key="1">
    <source>
        <dbReference type="ARBA" id="ARBA00008954"/>
    </source>
</evidence>
<evidence type="ECO:0000256" key="3">
    <source>
        <dbReference type="SAM" id="MobiDB-lite"/>
    </source>
</evidence>
<dbReference type="Gene3D" id="3.90.1150.10">
    <property type="entry name" value="Aspartate Aminotransferase, domain 1"/>
    <property type="match status" value="1"/>
</dbReference>
<evidence type="ECO:0000313" key="5">
    <source>
        <dbReference type="Proteomes" id="UP001445076"/>
    </source>
</evidence>
<dbReference type="GO" id="GO:0030170">
    <property type="term" value="F:pyridoxal phosphate binding"/>
    <property type="evidence" value="ECO:0007669"/>
    <property type="project" value="InterPro"/>
</dbReference>
<accession>A0AAW0WEX2</accession>
<feature type="non-terminal residue" evidence="4">
    <location>
        <position position="1"/>
    </location>
</feature>
<gene>
    <name evidence="4" type="ORF">OTU49_010211</name>
</gene>
<dbReference type="Proteomes" id="UP001445076">
    <property type="component" value="Unassembled WGS sequence"/>
</dbReference>
<proteinExistence type="inferred from homology"/>
<dbReference type="EMBL" id="JARKIK010000079">
    <property type="protein sequence ID" value="KAK8726324.1"/>
    <property type="molecule type" value="Genomic_DNA"/>
</dbReference>
<sequence length="616" mass="68317">QTSDRQEGMPYNISRSGSLKRCHDSSQDARGTYAWPQVSPRTAELARQWKDARGTYAWPQVSPRTAELARQWNDSIVKNCAVGDEDANQPLEKDSSPPVVGYPIQINFQDVHNRGGDAGDGGCRDARNSVNPELLTFHRHTPEMVDIFKSCHLQHGARPVKIVRASYQYAYDETNTEYLDCVNSMSHVGHCHPAVVEATSLAMVTEVASSGWEIDLGEPKYPKDLRQILPDHLDTFLFCNSGSEAVDLALQLSRLYTCGTAVIVVDNAFHGALDSVHQLSPKIYKSNNISKEDWVHSVTMPDLYRGPYQSDDPLAVEKYVADAKDVINKARDGGRKLACFIAEPMLTVPGCIDPPSTWLQELYKMVRAFGGLCIADEVQTSLGRVGSHYWSFQAQDVKPDIVIIGKSLGNGYPMAAVVTSREIAALLGERIKEYQCTRMMDAVGCAVLNVLKQEHLMESATEVGTVLKNELMKLQIKHEHIGNVRGKGLIFGIEIVWSKQSKTPARELADQIVYRMREKHVIMANEGDGRNILILMPPMCFTKENALILSQGLDKVLAEISTQRISQAVNTAMQPRVGSCEGRLGILQPQDDDDDSASSKGTVNLERVLQCYQDLD</sequence>
<evidence type="ECO:0008006" key="6">
    <source>
        <dbReference type="Google" id="ProtNLM"/>
    </source>
</evidence>
<dbReference type="InterPro" id="IPR015422">
    <property type="entry name" value="PyrdxlP-dep_Trfase_small"/>
</dbReference>
<protein>
    <recommendedName>
        <fullName evidence="6">Alanine-glyoxylate aminotransferase</fullName>
    </recommendedName>
</protein>
<comment type="similarity">
    <text evidence="1">Belongs to the class-III pyridoxal-phosphate-dependent aminotransferase family.</text>
</comment>
<keyword evidence="5" id="KW-1185">Reference proteome</keyword>
<dbReference type="GO" id="GO:0005739">
    <property type="term" value="C:mitochondrion"/>
    <property type="evidence" value="ECO:0007669"/>
    <property type="project" value="TreeGrafter"/>
</dbReference>
<organism evidence="4 5">
    <name type="scientific">Cherax quadricarinatus</name>
    <name type="common">Australian red claw crayfish</name>
    <dbReference type="NCBI Taxonomy" id="27406"/>
    <lineage>
        <taxon>Eukaryota</taxon>
        <taxon>Metazoa</taxon>
        <taxon>Ecdysozoa</taxon>
        <taxon>Arthropoda</taxon>
        <taxon>Crustacea</taxon>
        <taxon>Multicrustacea</taxon>
        <taxon>Malacostraca</taxon>
        <taxon>Eumalacostraca</taxon>
        <taxon>Eucarida</taxon>
        <taxon>Decapoda</taxon>
        <taxon>Pleocyemata</taxon>
        <taxon>Astacidea</taxon>
        <taxon>Parastacoidea</taxon>
        <taxon>Parastacidae</taxon>
        <taxon>Cherax</taxon>
    </lineage>
</organism>
<dbReference type="Pfam" id="PF00202">
    <property type="entry name" value="Aminotran_3"/>
    <property type="match status" value="1"/>
</dbReference>
<dbReference type="CDD" id="cd00610">
    <property type="entry name" value="OAT_like"/>
    <property type="match status" value="1"/>
</dbReference>
<dbReference type="PANTHER" id="PTHR45688:SF13">
    <property type="entry name" value="ALANINE--GLYOXYLATE AMINOTRANSFERASE 2-LIKE"/>
    <property type="match status" value="1"/>
</dbReference>
<dbReference type="AlphaFoldDB" id="A0AAW0WEX2"/>
<dbReference type="SUPFAM" id="SSF53383">
    <property type="entry name" value="PLP-dependent transferases"/>
    <property type="match status" value="1"/>
</dbReference>